<dbReference type="STRING" id="5364.A0A5C3N4V1"/>
<dbReference type="PANTHER" id="PTHR33840:SF2">
    <property type="entry name" value="TLE1 PHOSPHOLIPASE DOMAIN-CONTAINING PROTEIN"/>
    <property type="match status" value="1"/>
</dbReference>
<feature type="compositionally biased region" description="Basic and acidic residues" evidence="1">
    <location>
        <begin position="292"/>
        <end position="308"/>
    </location>
</feature>
<sequence length="540" mass="59058">MQVSDSTTTTGDGGARRPRTIILCFDGTSNQYDGNNTNVVNFFSLLKKNDFSEQLCYYQPGIGTYFNPGVVSPIFQWIAKIADEAFAWYLNEHVMDGYRFLMNNYCEGDKICLFGFSRGAYTARGLAGMLHKVGLLPKDNDAQVPFAYKLYARTDAEGMQLCAGFKQTFCQNVRIEFVGVWETVASVGVVVGKALPFTTSNTTIKTFRHALSLDEHRAKFQPNLYHRPAPNAQGAAKDPEHASPPISASATFATSQASLLKAKGGKAGKVGSVRSLKMLFMGGRQGVNGKGKGKDVESGEGERKERLNGDGNGEATDPAAPDDPDCNSTDIIDGGTDVKEVWFAGVHSDVGGGAVSNATKQSLADITLRWMVREVMMAQCGVQFDNEALRRLDIPEFAMAIPAAASQPRVTKQATLGLDHKKEVTLSVPGTTATPPNPADGEGAGQTKLDLIDAVQSEHDELGWKGKWAWWLLEIIPTSYAWQDKDGVWHKNWCIHFGKGRSIPDPNPQFHVTVKERMDDAKLKYKPRASWTGNPVYVED</sequence>
<dbReference type="InterPro" id="IPR018712">
    <property type="entry name" value="Tle1-like_cat"/>
</dbReference>
<dbReference type="Proteomes" id="UP000305948">
    <property type="component" value="Unassembled WGS sequence"/>
</dbReference>
<evidence type="ECO:0000313" key="3">
    <source>
        <dbReference type="EMBL" id="TFK52162.1"/>
    </source>
</evidence>
<dbReference type="SUPFAM" id="SSF53474">
    <property type="entry name" value="alpha/beta-Hydrolases"/>
    <property type="match status" value="1"/>
</dbReference>
<proteinExistence type="predicted"/>
<feature type="domain" description="T6SS Phospholipase effector Tle1-like catalytic" evidence="2">
    <location>
        <begin position="19"/>
        <end position="374"/>
    </location>
</feature>
<evidence type="ECO:0000259" key="2">
    <source>
        <dbReference type="Pfam" id="PF09994"/>
    </source>
</evidence>
<organism evidence="3 4">
    <name type="scientific">Heliocybe sulcata</name>
    <dbReference type="NCBI Taxonomy" id="5364"/>
    <lineage>
        <taxon>Eukaryota</taxon>
        <taxon>Fungi</taxon>
        <taxon>Dikarya</taxon>
        <taxon>Basidiomycota</taxon>
        <taxon>Agaricomycotina</taxon>
        <taxon>Agaricomycetes</taxon>
        <taxon>Gloeophyllales</taxon>
        <taxon>Gloeophyllaceae</taxon>
        <taxon>Heliocybe</taxon>
    </lineage>
</organism>
<dbReference type="OrthoDB" id="3162439at2759"/>
<dbReference type="AlphaFoldDB" id="A0A5C3N4V1"/>
<gene>
    <name evidence="3" type="ORF">OE88DRAFT_1711915</name>
</gene>
<reference evidence="3 4" key="1">
    <citation type="journal article" date="2019" name="Nat. Ecol. Evol.">
        <title>Megaphylogeny resolves global patterns of mushroom evolution.</title>
        <authorList>
            <person name="Varga T."/>
            <person name="Krizsan K."/>
            <person name="Foldi C."/>
            <person name="Dima B."/>
            <person name="Sanchez-Garcia M."/>
            <person name="Sanchez-Ramirez S."/>
            <person name="Szollosi G.J."/>
            <person name="Szarkandi J.G."/>
            <person name="Papp V."/>
            <person name="Albert L."/>
            <person name="Andreopoulos W."/>
            <person name="Angelini C."/>
            <person name="Antonin V."/>
            <person name="Barry K.W."/>
            <person name="Bougher N.L."/>
            <person name="Buchanan P."/>
            <person name="Buyck B."/>
            <person name="Bense V."/>
            <person name="Catcheside P."/>
            <person name="Chovatia M."/>
            <person name="Cooper J."/>
            <person name="Damon W."/>
            <person name="Desjardin D."/>
            <person name="Finy P."/>
            <person name="Geml J."/>
            <person name="Haridas S."/>
            <person name="Hughes K."/>
            <person name="Justo A."/>
            <person name="Karasinski D."/>
            <person name="Kautmanova I."/>
            <person name="Kiss B."/>
            <person name="Kocsube S."/>
            <person name="Kotiranta H."/>
            <person name="LaButti K.M."/>
            <person name="Lechner B.E."/>
            <person name="Liimatainen K."/>
            <person name="Lipzen A."/>
            <person name="Lukacs Z."/>
            <person name="Mihaltcheva S."/>
            <person name="Morgado L.N."/>
            <person name="Niskanen T."/>
            <person name="Noordeloos M.E."/>
            <person name="Ohm R.A."/>
            <person name="Ortiz-Santana B."/>
            <person name="Ovrebo C."/>
            <person name="Racz N."/>
            <person name="Riley R."/>
            <person name="Savchenko A."/>
            <person name="Shiryaev A."/>
            <person name="Soop K."/>
            <person name="Spirin V."/>
            <person name="Szebenyi C."/>
            <person name="Tomsovsky M."/>
            <person name="Tulloss R.E."/>
            <person name="Uehling J."/>
            <person name="Grigoriev I.V."/>
            <person name="Vagvolgyi C."/>
            <person name="Papp T."/>
            <person name="Martin F.M."/>
            <person name="Miettinen O."/>
            <person name="Hibbett D.S."/>
            <person name="Nagy L.G."/>
        </authorList>
    </citation>
    <scope>NUCLEOTIDE SEQUENCE [LARGE SCALE GENOMIC DNA]</scope>
    <source>
        <strain evidence="3 4">OMC1185</strain>
    </source>
</reference>
<dbReference type="InterPro" id="IPR029058">
    <property type="entry name" value="AB_hydrolase_fold"/>
</dbReference>
<evidence type="ECO:0000256" key="1">
    <source>
        <dbReference type="SAM" id="MobiDB-lite"/>
    </source>
</evidence>
<evidence type="ECO:0000313" key="4">
    <source>
        <dbReference type="Proteomes" id="UP000305948"/>
    </source>
</evidence>
<dbReference type="Pfam" id="PF09994">
    <property type="entry name" value="T6SS_Tle1-like_cat"/>
    <property type="match status" value="1"/>
</dbReference>
<dbReference type="EMBL" id="ML213509">
    <property type="protein sequence ID" value="TFK52162.1"/>
    <property type="molecule type" value="Genomic_DNA"/>
</dbReference>
<name>A0A5C3N4V1_9AGAM</name>
<keyword evidence="4" id="KW-1185">Reference proteome</keyword>
<feature type="region of interest" description="Disordered" evidence="1">
    <location>
        <begin position="284"/>
        <end position="326"/>
    </location>
</feature>
<protein>
    <recommendedName>
        <fullName evidence="2">T6SS Phospholipase effector Tle1-like catalytic domain-containing protein</fullName>
    </recommendedName>
</protein>
<accession>A0A5C3N4V1</accession>
<dbReference type="PANTHER" id="PTHR33840">
    <property type="match status" value="1"/>
</dbReference>
<feature type="region of interest" description="Disordered" evidence="1">
    <location>
        <begin position="226"/>
        <end position="247"/>
    </location>
</feature>